<reference evidence="4" key="2">
    <citation type="submission" date="2025-09" db="UniProtKB">
        <authorList>
            <consortium name="Ensembl"/>
        </authorList>
    </citation>
    <scope>IDENTIFICATION</scope>
</reference>
<dbReference type="GO" id="GO:0030246">
    <property type="term" value="F:carbohydrate binding"/>
    <property type="evidence" value="ECO:0007669"/>
    <property type="project" value="UniProtKB-KW"/>
</dbReference>
<dbReference type="InterPro" id="IPR016187">
    <property type="entry name" value="CTDL_fold"/>
</dbReference>
<gene>
    <name evidence="4" type="primary">LOC106097345</name>
</gene>
<dbReference type="Proteomes" id="UP000005207">
    <property type="component" value="Unplaced"/>
</dbReference>
<keyword evidence="2" id="KW-1015">Disulfide bond</keyword>
<dbReference type="GeneTree" id="ENSGT01030000234575"/>
<keyword evidence="5" id="KW-1185">Reference proteome</keyword>
<dbReference type="PANTHER" id="PTHR22803">
    <property type="entry name" value="MANNOSE, PHOSPHOLIPASE, LECTIN RECEPTOR RELATED"/>
    <property type="match status" value="1"/>
</dbReference>
<dbReference type="InParanoid" id="I3KV78"/>
<dbReference type="PROSITE" id="PS50041">
    <property type="entry name" value="C_TYPE_LECTIN_2"/>
    <property type="match status" value="1"/>
</dbReference>
<dbReference type="Pfam" id="PF00059">
    <property type="entry name" value="Lectin_C"/>
    <property type="match status" value="1"/>
</dbReference>
<dbReference type="STRING" id="8128.ENSONIP00000025024"/>
<dbReference type="PROSITE" id="PS00615">
    <property type="entry name" value="C_TYPE_LECTIN_1"/>
    <property type="match status" value="1"/>
</dbReference>
<evidence type="ECO:0000313" key="5">
    <source>
        <dbReference type="Proteomes" id="UP000005207"/>
    </source>
</evidence>
<proteinExistence type="predicted"/>
<protein>
    <recommendedName>
        <fullName evidence="3">C-type lectin domain-containing protein</fullName>
    </recommendedName>
</protein>
<dbReference type="AlphaFoldDB" id="I3KV78"/>
<organism evidence="4 5">
    <name type="scientific">Oreochromis niloticus</name>
    <name type="common">Nile tilapia</name>
    <name type="synonym">Tilapia nilotica</name>
    <dbReference type="NCBI Taxonomy" id="8128"/>
    <lineage>
        <taxon>Eukaryota</taxon>
        <taxon>Metazoa</taxon>
        <taxon>Chordata</taxon>
        <taxon>Craniata</taxon>
        <taxon>Vertebrata</taxon>
        <taxon>Euteleostomi</taxon>
        <taxon>Actinopterygii</taxon>
        <taxon>Neopterygii</taxon>
        <taxon>Teleostei</taxon>
        <taxon>Neoteleostei</taxon>
        <taxon>Acanthomorphata</taxon>
        <taxon>Ovalentaria</taxon>
        <taxon>Cichlomorphae</taxon>
        <taxon>Cichliformes</taxon>
        <taxon>Cichlidae</taxon>
        <taxon>African cichlids</taxon>
        <taxon>Pseudocrenilabrinae</taxon>
        <taxon>Oreochromini</taxon>
        <taxon>Oreochromis</taxon>
    </lineage>
</organism>
<dbReference type="InterPro" id="IPR033989">
    <property type="entry name" value="CD209-like_CTLD"/>
</dbReference>
<dbReference type="InterPro" id="IPR018378">
    <property type="entry name" value="C-type_lectin_CS"/>
</dbReference>
<sequence>MGEERDVLNANLSAVSNNLSSITEERDRLNTNLLAVSNQLYSITEERDLLNANLLAVSSELSSIIERDLLNEKTKELKRLLCLSNQSESVCELLSCPAGWSKFNCSCYLLSERSTSWDEARKDCRDRGADLVVIDSPEDQTALSNIATTEAWIGLNDKEQEGTWKWVDGTPLTLINWQEGNPDNGGGSSHWGEEDCVHVRTDMKKSWNDRSCSTSFKWICEKNP</sequence>
<dbReference type="CDD" id="cd03590">
    <property type="entry name" value="CLECT_DC-SIGN_like"/>
    <property type="match status" value="1"/>
</dbReference>
<feature type="domain" description="C-type lectin" evidence="3">
    <location>
        <begin position="103"/>
        <end position="221"/>
    </location>
</feature>
<dbReference type="Gene3D" id="3.10.100.10">
    <property type="entry name" value="Mannose-Binding Protein A, subunit A"/>
    <property type="match status" value="1"/>
</dbReference>
<dbReference type="HOGENOM" id="CLU_049894_10_2_1"/>
<keyword evidence="1" id="KW-0430">Lectin</keyword>
<dbReference type="SUPFAM" id="SSF56436">
    <property type="entry name" value="C-type lectin-like"/>
    <property type="match status" value="1"/>
</dbReference>
<dbReference type="Ensembl" id="ENSONIT00000025045.2">
    <property type="protein sequence ID" value="ENSONIP00000025024.2"/>
    <property type="gene ID" value="ENSONIG00000019878.2"/>
</dbReference>
<dbReference type="OMA" id="WQEGNPD"/>
<evidence type="ECO:0000313" key="4">
    <source>
        <dbReference type="Ensembl" id="ENSONIP00000025024.2"/>
    </source>
</evidence>
<name>I3KV78_ORENI</name>
<evidence type="ECO:0000256" key="1">
    <source>
        <dbReference type="ARBA" id="ARBA00022734"/>
    </source>
</evidence>
<evidence type="ECO:0000256" key="2">
    <source>
        <dbReference type="ARBA" id="ARBA00023157"/>
    </source>
</evidence>
<accession>I3KV78</accession>
<evidence type="ECO:0000259" key="3">
    <source>
        <dbReference type="PROSITE" id="PS50041"/>
    </source>
</evidence>
<dbReference type="InterPro" id="IPR001304">
    <property type="entry name" value="C-type_lectin-like"/>
</dbReference>
<dbReference type="InterPro" id="IPR050111">
    <property type="entry name" value="C-type_lectin/snaclec_domain"/>
</dbReference>
<reference evidence="4" key="1">
    <citation type="submission" date="2025-08" db="UniProtKB">
        <authorList>
            <consortium name="Ensembl"/>
        </authorList>
    </citation>
    <scope>IDENTIFICATION</scope>
</reference>
<dbReference type="SMART" id="SM00034">
    <property type="entry name" value="CLECT"/>
    <property type="match status" value="1"/>
</dbReference>
<dbReference type="InterPro" id="IPR016186">
    <property type="entry name" value="C-type_lectin-like/link_sf"/>
</dbReference>